<dbReference type="PANTHER" id="PTHR43289:SF6">
    <property type="entry name" value="SERINE_THREONINE-PROTEIN KINASE NEKL-3"/>
    <property type="match status" value="1"/>
</dbReference>
<dbReference type="InterPro" id="IPR017441">
    <property type="entry name" value="Protein_kinase_ATP_BS"/>
</dbReference>
<dbReference type="Pfam" id="PF00069">
    <property type="entry name" value="Pkinase"/>
    <property type="match status" value="1"/>
</dbReference>
<comment type="caution">
    <text evidence="8">The sequence shown here is derived from an EMBL/GenBank/DDBJ whole genome shotgun (WGS) entry which is preliminary data.</text>
</comment>
<evidence type="ECO:0000256" key="4">
    <source>
        <dbReference type="ARBA" id="ARBA00022840"/>
    </source>
</evidence>
<dbReference type="PROSITE" id="PS00108">
    <property type="entry name" value="PROTEIN_KINASE_ST"/>
    <property type="match status" value="1"/>
</dbReference>
<dbReference type="PROSITE" id="PS00107">
    <property type="entry name" value="PROTEIN_KINASE_ATP"/>
    <property type="match status" value="1"/>
</dbReference>
<evidence type="ECO:0000256" key="2">
    <source>
        <dbReference type="ARBA" id="ARBA00022741"/>
    </source>
</evidence>
<reference evidence="8 9" key="1">
    <citation type="submission" date="2018-03" db="EMBL/GenBank/DDBJ databases">
        <title>Draft Genome Sequences of the Obligatory Marine Myxobacteria Enhygromyxa salina SWB007.</title>
        <authorList>
            <person name="Poehlein A."/>
            <person name="Moghaddam J.A."/>
            <person name="Harms H."/>
            <person name="Alanjari M."/>
            <person name="Koenig G.M."/>
            <person name="Daniel R."/>
            <person name="Schaeberle T.F."/>
        </authorList>
    </citation>
    <scope>NUCLEOTIDE SEQUENCE [LARGE SCALE GENOMIC DNA]</scope>
    <source>
        <strain evidence="8 9">SWB007</strain>
    </source>
</reference>
<feature type="region of interest" description="Disordered" evidence="6">
    <location>
        <begin position="174"/>
        <end position="206"/>
    </location>
</feature>
<evidence type="ECO:0000256" key="5">
    <source>
        <dbReference type="PROSITE-ProRule" id="PRU10141"/>
    </source>
</evidence>
<evidence type="ECO:0000256" key="3">
    <source>
        <dbReference type="ARBA" id="ARBA00022777"/>
    </source>
</evidence>
<dbReference type="Proteomes" id="UP000238823">
    <property type="component" value="Unassembled WGS sequence"/>
</dbReference>
<keyword evidence="3 8" id="KW-0418">Kinase</keyword>
<dbReference type="Gene3D" id="3.30.200.20">
    <property type="entry name" value="Phosphorylase Kinase, domain 1"/>
    <property type="match status" value="1"/>
</dbReference>
<dbReference type="InterPro" id="IPR008271">
    <property type="entry name" value="Ser/Thr_kinase_AS"/>
</dbReference>
<keyword evidence="4 5" id="KW-0067">ATP-binding</keyword>
<keyword evidence="2 5" id="KW-0547">Nucleotide-binding</keyword>
<dbReference type="InterPro" id="IPR011009">
    <property type="entry name" value="Kinase-like_dom_sf"/>
</dbReference>
<feature type="domain" description="Protein kinase" evidence="7">
    <location>
        <begin position="27"/>
        <end position="320"/>
    </location>
</feature>
<name>A0A2S9YVR7_9BACT</name>
<dbReference type="SUPFAM" id="SSF56112">
    <property type="entry name" value="Protein kinase-like (PK-like)"/>
    <property type="match status" value="1"/>
</dbReference>
<dbReference type="InterPro" id="IPR000719">
    <property type="entry name" value="Prot_kinase_dom"/>
</dbReference>
<dbReference type="PROSITE" id="PS50011">
    <property type="entry name" value="PROTEIN_KINASE_DOM"/>
    <property type="match status" value="1"/>
</dbReference>
<dbReference type="GO" id="GO:0005524">
    <property type="term" value="F:ATP binding"/>
    <property type="evidence" value="ECO:0007669"/>
    <property type="project" value="UniProtKB-UniRule"/>
</dbReference>
<evidence type="ECO:0000259" key="7">
    <source>
        <dbReference type="PROSITE" id="PS50011"/>
    </source>
</evidence>
<dbReference type="AlphaFoldDB" id="A0A2S9YVR7"/>
<organism evidence="8 9">
    <name type="scientific">Enhygromyxa salina</name>
    <dbReference type="NCBI Taxonomy" id="215803"/>
    <lineage>
        <taxon>Bacteria</taxon>
        <taxon>Pseudomonadati</taxon>
        <taxon>Myxococcota</taxon>
        <taxon>Polyangia</taxon>
        <taxon>Nannocystales</taxon>
        <taxon>Nannocystaceae</taxon>
        <taxon>Enhygromyxa</taxon>
    </lineage>
</organism>
<sequence>METGSPSGKVVADEPDLAERTPRAGRYQLRERIGEGAMGVVYAAFDPQLQRKLAVKFVVPHRDTARGRDRLLREAQAMARVNHPNVVSVYDAGETGGQVFIAMDYVSGVTLGDWLRSGSRTWRDVVAIFVQAGRGLAAAHAAGLIHRDFKPDNVLVDERGVARVVDFGLVRPVEESTQGDDPDVTPPERVEPRKPDLRRSDKGTLADDTLTQTGAVVGTPAYMAPEQAKGLATDPRSDQFSFCVALFEGLYSRRPYALGNAADSSTELLVELGADASSEIPDHVNAAIRRGLSPEPDGRWPSMQALITELERTRSSIPWRSMLAVLVVAGVAALTATQLDELRAWWEPVTLTFPVADALIVEPMALHTSPGGDTYAASTQANQGRLELHFELPSAGRYYLHGLVWEAQLGGERGDPDSFFVYVDGGEEKLWHFGCQNQLNSEHVLVDNWAWQPVLHMANADSDCAIDPELAWDLDAGPHRIVLRNREDATSPETAARVARVVITNQGGWRP</sequence>
<feature type="compositionally biased region" description="Basic and acidic residues" evidence="6">
    <location>
        <begin position="186"/>
        <end position="205"/>
    </location>
</feature>
<evidence type="ECO:0000256" key="6">
    <source>
        <dbReference type="SAM" id="MobiDB-lite"/>
    </source>
</evidence>
<protein>
    <submittedName>
        <fullName evidence="8">Serine/threonine-protein kinase PK-1</fullName>
        <ecNumber evidence="8">2.7.11.1</ecNumber>
    </submittedName>
</protein>
<dbReference type="PANTHER" id="PTHR43289">
    <property type="entry name" value="MITOGEN-ACTIVATED PROTEIN KINASE KINASE KINASE 20-RELATED"/>
    <property type="match status" value="1"/>
</dbReference>
<keyword evidence="1 8" id="KW-0808">Transferase</keyword>
<accession>A0A2S9YVR7</accession>
<gene>
    <name evidence="8" type="primary">spk1_5</name>
    <name evidence="8" type="ORF">ENSA7_11290</name>
</gene>
<feature type="binding site" evidence="5">
    <location>
        <position position="56"/>
    </location>
    <ligand>
        <name>ATP</name>
        <dbReference type="ChEBI" id="CHEBI:30616"/>
    </ligand>
</feature>
<evidence type="ECO:0000256" key="1">
    <source>
        <dbReference type="ARBA" id="ARBA00022679"/>
    </source>
</evidence>
<evidence type="ECO:0000313" key="9">
    <source>
        <dbReference type="Proteomes" id="UP000238823"/>
    </source>
</evidence>
<dbReference type="CDD" id="cd14014">
    <property type="entry name" value="STKc_PknB_like"/>
    <property type="match status" value="1"/>
</dbReference>
<dbReference type="EC" id="2.7.11.1" evidence="8"/>
<dbReference type="GO" id="GO:0004674">
    <property type="term" value="F:protein serine/threonine kinase activity"/>
    <property type="evidence" value="ECO:0007669"/>
    <property type="project" value="UniProtKB-EC"/>
</dbReference>
<proteinExistence type="predicted"/>
<evidence type="ECO:0000313" key="8">
    <source>
        <dbReference type="EMBL" id="PRQ09139.1"/>
    </source>
</evidence>
<dbReference type="Gene3D" id="1.10.510.10">
    <property type="entry name" value="Transferase(Phosphotransferase) domain 1"/>
    <property type="match status" value="1"/>
</dbReference>
<dbReference type="EMBL" id="PVNL01000030">
    <property type="protein sequence ID" value="PRQ09139.1"/>
    <property type="molecule type" value="Genomic_DNA"/>
</dbReference>